<organism evidence="4 5">
    <name type="scientific">Spartinivicinus marinus</name>
    <dbReference type="NCBI Taxonomy" id="2994442"/>
    <lineage>
        <taxon>Bacteria</taxon>
        <taxon>Pseudomonadati</taxon>
        <taxon>Pseudomonadota</taxon>
        <taxon>Gammaproteobacteria</taxon>
        <taxon>Oceanospirillales</taxon>
        <taxon>Zooshikellaceae</taxon>
        <taxon>Spartinivicinus</taxon>
    </lineage>
</organism>
<proteinExistence type="predicted"/>
<protein>
    <submittedName>
        <fullName evidence="4">AAA family ATPase</fullName>
    </submittedName>
</protein>
<feature type="compositionally biased region" description="Basic and acidic residues" evidence="1">
    <location>
        <begin position="359"/>
        <end position="373"/>
    </location>
</feature>
<keyword evidence="2" id="KW-0812">Transmembrane</keyword>
<gene>
    <name evidence="4" type="ORF">H0A36_12525</name>
</gene>
<dbReference type="InterPro" id="IPR027417">
    <property type="entry name" value="P-loop_NTPase"/>
</dbReference>
<keyword evidence="2" id="KW-0472">Membrane</keyword>
<keyword evidence="2" id="KW-1133">Transmembrane helix</keyword>
<evidence type="ECO:0000256" key="1">
    <source>
        <dbReference type="SAM" id="MobiDB-lite"/>
    </source>
</evidence>
<dbReference type="InterPro" id="IPR052026">
    <property type="entry name" value="ExeA_AAA_ATPase_DNA-bind"/>
</dbReference>
<feature type="region of interest" description="Disordered" evidence="1">
    <location>
        <begin position="345"/>
        <end position="434"/>
    </location>
</feature>
<dbReference type="EMBL" id="JACCKB010000018">
    <property type="protein sequence ID" value="NYZ66838.1"/>
    <property type="molecule type" value="Genomic_DNA"/>
</dbReference>
<evidence type="ECO:0000313" key="5">
    <source>
        <dbReference type="Proteomes" id="UP000569732"/>
    </source>
</evidence>
<evidence type="ECO:0000256" key="2">
    <source>
        <dbReference type="SAM" id="Phobius"/>
    </source>
</evidence>
<comment type="caution">
    <text evidence="4">The sequence shown here is derived from an EMBL/GenBank/DDBJ whole genome shotgun (WGS) entry which is preliminary data.</text>
</comment>
<dbReference type="PANTHER" id="PTHR35894:SF1">
    <property type="entry name" value="PHOSPHORIBULOKINASE _ URIDINE KINASE FAMILY"/>
    <property type="match status" value="1"/>
</dbReference>
<dbReference type="RefSeq" id="WP_180568865.1">
    <property type="nucleotide sequence ID" value="NZ_JACCKB010000018.1"/>
</dbReference>
<dbReference type="GO" id="GO:0016887">
    <property type="term" value="F:ATP hydrolysis activity"/>
    <property type="evidence" value="ECO:0007669"/>
    <property type="project" value="InterPro"/>
</dbReference>
<dbReference type="PANTHER" id="PTHR35894">
    <property type="entry name" value="GENERAL SECRETION PATHWAY PROTEIN A-RELATED"/>
    <property type="match status" value="1"/>
</dbReference>
<dbReference type="PROSITE" id="PS51724">
    <property type="entry name" value="SPOR"/>
    <property type="match status" value="1"/>
</dbReference>
<dbReference type="SUPFAM" id="SSF110997">
    <property type="entry name" value="Sporulation related repeat"/>
    <property type="match status" value="1"/>
</dbReference>
<dbReference type="GO" id="GO:0042834">
    <property type="term" value="F:peptidoglycan binding"/>
    <property type="evidence" value="ECO:0007669"/>
    <property type="project" value="InterPro"/>
</dbReference>
<keyword evidence="5" id="KW-1185">Reference proteome</keyword>
<dbReference type="Proteomes" id="UP000569732">
    <property type="component" value="Unassembled WGS sequence"/>
</dbReference>
<name>A0A853I860_9GAMM</name>
<feature type="transmembrane region" description="Helical" evidence="2">
    <location>
        <begin position="262"/>
        <end position="283"/>
    </location>
</feature>
<dbReference type="Gene3D" id="3.30.70.1070">
    <property type="entry name" value="Sporulation related repeat"/>
    <property type="match status" value="1"/>
</dbReference>
<dbReference type="Pfam" id="PF13401">
    <property type="entry name" value="AAA_22"/>
    <property type="match status" value="1"/>
</dbReference>
<evidence type="ECO:0000259" key="3">
    <source>
        <dbReference type="PROSITE" id="PS51724"/>
    </source>
</evidence>
<evidence type="ECO:0000313" key="4">
    <source>
        <dbReference type="EMBL" id="NYZ66838.1"/>
    </source>
</evidence>
<feature type="domain" description="SPOR" evidence="3">
    <location>
        <begin position="448"/>
        <end position="526"/>
    </location>
</feature>
<accession>A0A853I860</accession>
<dbReference type="InterPro" id="IPR036680">
    <property type="entry name" value="SPOR-like_sf"/>
</dbReference>
<dbReference type="AlphaFoldDB" id="A0A853I860"/>
<dbReference type="InterPro" id="IPR049945">
    <property type="entry name" value="AAA_22"/>
</dbReference>
<dbReference type="Pfam" id="PF05036">
    <property type="entry name" value="SPOR"/>
    <property type="match status" value="1"/>
</dbReference>
<dbReference type="Gene3D" id="3.40.50.300">
    <property type="entry name" value="P-loop containing nucleotide triphosphate hydrolases"/>
    <property type="match status" value="1"/>
</dbReference>
<sequence length="537" mass="59641">MIDDFQQHLQQAKSLLAKYNSPFFWNGAERGRAVEQISHLVSFSQLLLLIAGPTGSGKTTILQQANQVLQEQCRSCLITATPMMNASQLFSQLWKKLVDQTQPVSVKTPEALLFAVRDVLLTEQQAVVLIDDALLLDVDALRLLIVLAIKASEHSLPIHFIITGSEALANKLQQCNQLAQTDLLYTIHLNQLTLEETADYLHQYLKLTATGDVKELTTTDLDKIHKQAQGNFSKLNMLADEVLARKMDISEPTKLGLPKGHVYAIGVVAGTLLILLLVNSLFFSETAEQTQPKAETNSKTTTIEVPLWDEEAAVTTPELPVVETELTTETAESIESEATRTVITIEKPLADSNDQKPAVVEEKPLNDEQKQVNKVDSSTQQKQSESIASTHLASDQKTAPEKQPVAPKADKSQPKPQVKQAKQPVKPPAKVAKKKPPAFFADENWYLRQPKSSYVLQVLGVSSSRGAKAFIKQHWAAGKLKYFQTYYKGKPWYVVTIGLYPNRDTALTASRQLPPELRQQKPWARSIASVQADIRKN</sequence>
<feature type="compositionally biased region" description="Low complexity" evidence="1">
    <location>
        <begin position="414"/>
        <end position="430"/>
    </location>
</feature>
<reference evidence="4 5" key="1">
    <citation type="submission" date="2020-07" db="EMBL/GenBank/DDBJ databases">
        <title>Endozoicomonas sp. nov., isolated from sediment.</title>
        <authorList>
            <person name="Gu T."/>
        </authorList>
    </citation>
    <scope>NUCLEOTIDE SEQUENCE [LARGE SCALE GENOMIC DNA]</scope>
    <source>
        <strain evidence="4 5">SM1973</strain>
    </source>
</reference>
<feature type="compositionally biased region" description="Polar residues" evidence="1">
    <location>
        <begin position="374"/>
        <end position="397"/>
    </location>
</feature>
<dbReference type="SUPFAM" id="SSF52540">
    <property type="entry name" value="P-loop containing nucleoside triphosphate hydrolases"/>
    <property type="match status" value="1"/>
</dbReference>
<dbReference type="InterPro" id="IPR007730">
    <property type="entry name" value="SPOR-like_dom"/>
</dbReference>